<name>A0ACD5BD30_9PSEU</name>
<proteinExistence type="predicted"/>
<protein>
    <submittedName>
        <fullName evidence="1">Uncharacterized protein</fullName>
    </submittedName>
</protein>
<reference evidence="1" key="1">
    <citation type="submission" date="2023-10" db="EMBL/GenBank/DDBJ databases">
        <title>Whole genome sequencing of actinobacterial strain Amycolatopsis sp. (BCA-696) identifies the underlying plant growth-promoting genes.</title>
        <authorList>
            <person name="Gandham P."/>
            <person name="Vadla N."/>
            <person name="Saji A."/>
            <person name="Srinivas V."/>
            <person name="Ruperao P."/>
            <person name="Selvanayagam S."/>
            <person name="Saxena R.K."/>
            <person name="Rathore A."/>
            <person name="Gopalakrishnan S."/>
            <person name="Thakur V."/>
        </authorList>
    </citation>
    <scope>NUCLEOTIDE SEQUENCE</scope>
    <source>
        <strain evidence="1">BCA-696</strain>
    </source>
</reference>
<evidence type="ECO:0000313" key="2">
    <source>
        <dbReference type="Proteomes" id="UP001456344"/>
    </source>
</evidence>
<gene>
    <name evidence="1" type="ORF">LCL61_16910</name>
</gene>
<keyword evidence="2" id="KW-1185">Reference proteome</keyword>
<accession>A0ACD5BD30</accession>
<dbReference type="Proteomes" id="UP001456344">
    <property type="component" value="Chromosome"/>
</dbReference>
<organism evidence="1 2">
    <name type="scientific">Amycolatopsis coloradensis</name>
    <dbReference type="NCBI Taxonomy" id="76021"/>
    <lineage>
        <taxon>Bacteria</taxon>
        <taxon>Bacillati</taxon>
        <taxon>Actinomycetota</taxon>
        <taxon>Actinomycetes</taxon>
        <taxon>Pseudonocardiales</taxon>
        <taxon>Pseudonocardiaceae</taxon>
        <taxon>Amycolatopsis</taxon>
    </lineage>
</organism>
<sequence>MLNLIRRTAVLGAAALTFSALLSATPALATSETATSAPAVYIDLKAPAKSFTATGNDVPVGAWTDRGFHASKAYFTFDLRPYRGATIGYAEAYATETAANDCTKPRATELWVTDPATAPTWLRQPKERTKLPGPGAQGGCLWNRVEWDAGQAITAALAAGKESVTFALRMPDDRQFDPAYGRRVENRLHLYVDYNRPPTVPTDLHVGLKPCGADPVYTADNPIEVYGRVDDPDRSAVSAKVTVWAADDPAKRLELGPDYFSAAPRHVRYWLPSEFTTHGREYRWTMQGVEEGLAGPVSAPCSFIIDRVAPTTAPVVTSADYPNDRERHGAIGIPGTFTIDAKGDQDIIGFNTGNGYVPADRPGGVATVQYTPKTEFDTFSAWGRDKAGNNGPGTHYGFTATPSEPGVTYDARTVAVGKPLRLDFTPGAMPGVVEYVYDFGWAGEVVVPAGPDGKATTTVTPKEPWNYLVVSSRTKEGWRSEQWEGRVEQSGVPTVTSATYPADQPGGGVGVPGEFVFSSGRPDVTDFFYMLDNGESGMVPATNGTATVSLTPGSAGGHVLEVSSVYTDGNFSDPRYYSFIVNG</sequence>
<dbReference type="EMBL" id="CP150484">
    <property type="protein sequence ID" value="WYW17230.1"/>
    <property type="molecule type" value="Genomic_DNA"/>
</dbReference>
<evidence type="ECO:0000313" key="1">
    <source>
        <dbReference type="EMBL" id="WYW17230.1"/>
    </source>
</evidence>